<dbReference type="PRINTS" id="PR00364">
    <property type="entry name" value="DISEASERSIST"/>
</dbReference>
<accession>A0A101NGP1</accession>
<dbReference type="Pfam" id="PF13374">
    <property type="entry name" value="TPR_10"/>
    <property type="match status" value="1"/>
</dbReference>
<dbReference type="AlphaFoldDB" id="A0A101NGP1"/>
<evidence type="ECO:0000313" key="3">
    <source>
        <dbReference type="Proteomes" id="UP000054241"/>
    </source>
</evidence>
<dbReference type="RefSeq" id="WP_067005555.1">
    <property type="nucleotide sequence ID" value="NZ_BNDU01000002.1"/>
</dbReference>
<keyword evidence="3" id="KW-1185">Reference proteome</keyword>
<dbReference type="InterPro" id="IPR027417">
    <property type="entry name" value="P-loop_NTPase"/>
</dbReference>
<feature type="region of interest" description="Disordered" evidence="1">
    <location>
        <begin position="1"/>
        <end position="21"/>
    </location>
</feature>
<dbReference type="InterPro" id="IPR011990">
    <property type="entry name" value="TPR-like_helical_dom_sf"/>
</dbReference>
<dbReference type="Pfam" id="PF13424">
    <property type="entry name" value="TPR_12"/>
    <property type="match status" value="2"/>
</dbReference>
<dbReference type="Gene3D" id="3.40.50.300">
    <property type="entry name" value="P-loop containing nucleotide triphosphate hydrolases"/>
    <property type="match status" value="1"/>
</dbReference>
<dbReference type="PANTHER" id="PTHR47691:SF3">
    <property type="entry name" value="HTH-TYPE TRANSCRIPTIONAL REGULATOR RV0890C-RELATED"/>
    <property type="match status" value="1"/>
</dbReference>
<gene>
    <name evidence="2" type="ORF">AQI88_31260</name>
</gene>
<evidence type="ECO:0000313" key="2">
    <source>
        <dbReference type="EMBL" id="KUM92642.1"/>
    </source>
</evidence>
<evidence type="ECO:0000256" key="1">
    <source>
        <dbReference type="SAM" id="MobiDB-lite"/>
    </source>
</evidence>
<sequence>MRDSTNAAPGSDDADQRGEHRVGTTVAADLLDFRAGQFHGDVVGKVEHHHHTTFGRRALRSLPGPLRGFVGRHDELRTLLGILEPAARSHGTVLISAVAGLGGVGKTALALQAAHAAQDQGLFPAGVVFLDLHGYDDEPLAPEQALEQLLRALGVPAGHIPASADARAGLYRSVLAETAEERGALLIVVDNASHPSQVRHLLPGHPCHRVLVTSRDTLSQLGAHVLHLGVLPAEHGVEVLVTALTTGDPADTRIAREPDDARRLGALCGHLPLALHIAAALLVNDPGKPVAELADELADAADLIDNLHDGERAIRATFDMSYNRLGSGPARLFRLLALAPGPEAGTEALTALGGAEPSPRDVDVLVRAHLIEAGSMRHRWRMHDLVRAYGIARTMEDASLTADAHAARDRLLSRYQERVTDSGAHLKPAAPPARRSGFVDRDEALGWLDTERAGLVAAAQWAVDPAHAEPAVRLALSLYHYLGWRRHFDDAAVVYRYAVQGARLLHDQEHEALAYDNLGIAMRQLRRLDEAVAAHRRALETYGGLGSPRGEGRAKYNLGNALLEARSYDLALTMFQEAGTLLREAGVLSTAALAQNGIGIVYLKTGRFAEALHHLDSAQDGFQLLGDTIPEAIATNNRGRARRGLGQFEASCRDHRRAIALFRPLGQAERVATACNDLALTLRAMGRTAEALEQHTEALSLVRRHREHYREAVVLNDLGGTLRQAGRNEQAAECHGRALALFRDLFRDPYGQARSLDLYAAAAEGTGALEDARQAWQEAVALYREAGAEDAADAVTRRMGHAGRALASGGGSQEGSRG</sequence>
<organism evidence="2 3">
    <name type="scientific">Streptomyces cellostaticus</name>
    <dbReference type="NCBI Taxonomy" id="67285"/>
    <lineage>
        <taxon>Bacteria</taxon>
        <taxon>Bacillati</taxon>
        <taxon>Actinomycetota</taxon>
        <taxon>Actinomycetes</taxon>
        <taxon>Kitasatosporales</taxon>
        <taxon>Streptomycetaceae</taxon>
        <taxon>Streptomyces</taxon>
    </lineage>
</organism>
<dbReference type="InterPro" id="IPR019734">
    <property type="entry name" value="TPR_rpt"/>
</dbReference>
<comment type="caution">
    <text evidence="2">The sequence shown here is derived from an EMBL/GenBank/DDBJ whole genome shotgun (WGS) entry which is preliminary data.</text>
</comment>
<dbReference type="OrthoDB" id="3349744at2"/>
<dbReference type="SMART" id="SM00028">
    <property type="entry name" value="TPR"/>
    <property type="match status" value="7"/>
</dbReference>
<reference evidence="2 3" key="1">
    <citation type="submission" date="2015-10" db="EMBL/GenBank/DDBJ databases">
        <title>Draft genome sequence of Streptomyces cellostaticus DSM 40189, type strain for the species Streptomyces cellostaticus.</title>
        <authorList>
            <person name="Ruckert C."/>
            <person name="Winkler A."/>
            <person name="Kalinowski J."/>
            <person name="Kampfer P."/>
            <person name="Glaeser S."/>
        </authorList>
    </citation>
    <scope>NUCLEOTIDE SEQUENCE [LARGE SCALE GENOMIC DNA]</scope>
    <source>
        <strain evidence="2 3">DSM 40189</strain>
    </source>
</reference>
<dbReference type="EMBL" id="LMWL01000061">
    <property type="protein sequence ID" value="KUM92642.1"/>
    <property type="molecule type" value="Genomic_DNA"/>
</dbReference>
<dbReference type="Gene3D" id="1.25.40.10">
    <property type="entry name" value="Tetratricopeptide repeat domain"/>
    <property type="match status" value="2"/>
</dbReference>
<dbReference type="SUPFAM" id="SSF52540">
    <property type="entry name" value="P-loop containing nucleoside triphosphate hydrolases"/>
    <property type="match status" value="1"/>
</dbReference>
<proteinExistence type="predicted"/>
<name>A0A101NGP1_9ACTN</name>
<dbReference type="SUPFAM" id="SSF48452">
    <property type="entry name" value="TPR-like"/>
    <property type="match status" value="3"/>
</dbReference>
<protein>
    <submittedName>
        <fullName evidence="2">Uncharacterized protein</fullName>
    </submittedName>
</protein>
<dbReference type="Proteomes" id="UP000054241">
    <property type="component" value="Unassembled WGS sequence"/>
</dbReference>
<dbReference type="STRING" id="67285.AQI88_31260"/>
<dbReference type="PANTHER" id="PTHR47691">
    <property type="entry name" value="REGULATOR-RELATED"/>
    <property type="match status" value="1"/>
</dbReference>